<dbReference type="GO" id="GO:0016020">
    <property type="term" value="C:membrane"/>
    <property type="evidence" value="ECO:0007669"/>
    <property type="project" value="InterPro"/>
</dbReference>
<name>A0A194XWW3_MOLSC</name>
<dbReference type="RefSeq" id="XP_018078597.1">
    <property type="nucleotide sequence ID" value="XM_018208661.1"/>
</dbReference>
<keyword evidence="4" id="KW-0479">Metal-binding</keyword>
<dbReference type="CDD" id="cd20335">
    <property type="entry name" value="BRcat_RBR"/>
    <property type="match status" value="1"/>
</dbReference>
<evidence type="ECO:0000256" key="8">
    <source>
        <dbReference type="ARBA" id="ARBA00022833"/>
    </source>
</evidence>
<evidence type="ECO:0000313" key="12">
    <source>
        <dbReference type="Proteomes" id="UP000070700"/>
    </source>
</evidence>
<dbReference type="OrthoDB" id="9977870at2759"/>
<dbReference type="GO" id="GO:0061630">
    <property type="term" value="F:ubiquitin protein ligase activity"/>
    <property type="evidence" value="ECO:0007669"/>
    <property type="project" value="UniProtKB-EC"/>
</dbReference>
<dbReference type="KEGG" id="psco:LY89DRAFT_572838"/>
<evidence type="ECO:0000256" key="7">
    <source>
        <dbReference type="ARBA" id="ARBA00022786"/>
    </source>
</evidence>
<feature type="domain" description="SRCR" evidence="9">
    <location>
        <begin position="115"/>
        <end position="173"/>
    </location>
</feature>
<dbReference type="InterPro" id="IPR002867">
    <property type="entry name" value="IBR_dom"/>
</dbReference>
<dbReference type="AlphaFoldDB" id="A0A194XWW3"/>
<dbReference type="Pfam" id="PF26200">
    <property type="entry name" value="Rcat_RNF216"/>
    <property type="match status" value="1"/>
</dbReference>
<keyword evidence="3" id="KW-0808">Transferase</keyword>
<gene>
    <name evidence="11" type="ORF">LY89DRAFT_572838</name>
</gene>
<dbReference type="InterPro" id="IPR001190">
    <property type="entry name" value="SRCR"/>
</dbReference>
<keyword evidence="8" id="KW-0862">Zinc</keyword>
<evidence type="ECO:0000259" key="9">
    <source>
        <dbReference type="PROSITE" id="PS50287"/>
    </source>
</evidence>
<dbReference type="GO" id="GO:0008270">
    <property type="term" value="F:zinc ion binding"/>
    <property type="evidence" value="ECO:0007669"/>
    <property type="project" value="UniProtKB-KW"/>
</dbReference>
<sequence>EHSYCQECLQTLVSNSLQDEALYPPRCCRKPFEMDLMRPFLSPELISGFHEKGIEFGVADRLYCSNPTCSTFLFPANITGDEIECPLCLVITCTLCKSAAHDGVCPLDTATQKVLALAEGEGWRRCSKCKAVVQLRSGCNHITCRCKAEWCYVCRSAWKSCECPKWNEARIMA</sequence>
<dbReference type="Pfam" id="PF01485">
    <property type="entry name" value="IBR"/>
    <property type="match status" value="1"/>
</dbReference>
<dbReference type="PANTHER" id="PTHR11685">
    <property type="entry name" value="RBR FAMILY RING FINGER AND IBR DOMAIN-CONTAINING"/>
    <property type="match status" value="1"/>
</dbReference>
<dbReference type="GeneID" id="28818387"/>
<proteinExistence type="predicted"/>
<organism evidence="11 12">
    <name type="scientific">Mollisia scopiformis</name>
    <name type="common">Conifer needle endophyte fungus</name>
    <name type="synonym">Phialocephala scopiformis</name>
    <dbReference type="NCBI Taxonomy" id="149040"/>
    <lineage>
        <taxon>Eukaryota</taxon>
        <taxon>Fungi</taxon>
        <taxon>Dikarya</taxon>
        <taxon>Ascomycota</taxon>
        <taxon>Pezizomycotina</taxon>
        <taxon>Leotiomycetes</taxon>
        <taxon>Helotiales</taxon>
        <taxon>Mollisiaceae</taxon>
        <taxon>Mollisia</taxon>
    </lineage>
</organism>
<evidence type="ECO:0000256" key="1">
    <source>
        <dbReference type="ARBA" id="ARBA00001798"/>
    </source>
</evidence>
<dbReference type="Gene3D" id="1.20.120.1750">
    <property type="match status" value="1"/>
</dbReference>
<dbReference type="STRING" id="149040.A0A194XWW3"/>
<feature type="domain" description="RING-type" evidence="10">
    <location>
        <begin position="1"/>
        <end position="172"/>
    </location>
</feature>
<dbReference type="Proteomes" id="UP000070700">
    <property type="component" value="Unassembled WGS sequence"/>
</dbReference>
<reference evidence="11 12" key="1">
    <citation type="submission" date="2015-10" db="EMBL/GenBank/DDBJ databases">
        <title>Full genome of DAOMC 229536 Phialocephala scopiformis, a fungal endophyte of spruce producing the potent anti-insectan compound rugulosin.</title>
        <authorList>
            <consortium name="DOE Joint Genome Institute"/>
            <person name="Walker A.K."/>
            <person name="Frasz S.L."/>
            <person name="Seifert K.A."/>
            <person name="Miller J.D."/>
            <person name="Mondo S.J."/>
            <person name="Labutti K."/>
            <person name="Lipzen A."/>
            <person name="Dockter R."/>
            <person name="Kennedy M."/>
            <person name="Grigoriev I.V."/>
            <person name="Spatafora J.W."/>
        </authorList>
    </citation>
    <scope>NUCLEOTIDE SEQUENCE [LARGE SCALE GENOMIC DNA]</scope>
    <source>
        <strain evidence="11 12">CBS 120377</strain>
    </source>
</reference>
<keyword evidence="12" id="KW-1185">Reference proteome</keyword>
<accession>A0A194XWW3</accession>
<feature type="non-terminal residue" evidence="11">
    <location>
        <position position="1"/>
    </location>
</feature>
<comment type="catalytic activity">
    <reaction evidence="1">
        <text>[E2 ubiquitin-conjugating enzyme]-S-ubiquitinyl-L-cysteine + [acceptor protein]-L-lysine = [E2 ubiquitin-conjugating enzyme]-L-cysteine + [acceptor protein]-N(6)-ubiquitinyl-L-lysine.</text>
        <dbReference type="EC" id="2.3.2.31"/>
    </reaction>
</comment>
<dbReference type="PROSITE" id="PS51873">
    <property type="entry name" value="TRIAD"/>
    <property type="match status" value="1"/>
</dbReference>
<dbReference type="GO" id="GO:0016567">
    <property type="term" value="P:protein ubiquitination"/>
    <property type="evidence" value="ECO:0007669"/>
    <property type="project" value="InterPro"/>
</dbReference>
<dbReference type="InterPro" id="IPR044066">
    <property type="entry name" value="TRIAD_supradom"/>
</dbReference>
<dbReference type="EC" id="2.3.2.31" evidence="2"/>
<dbReference type="PROSITE" id="PS50287">
    <property type="entry name" value="SRCR_2"/>
    <property type="match status" value="1"/>
</dbReference>
<dbReference type="InParanoid" id="A0A194XWW3"/>
<dbReference type="CDD" id="cd22584">
    <property type="entry name" value="Rcat_RBR_unk"/>
    <property type="match status" value="1"/>
</dbReference>
<dbReference type="EMBL" id="KQ947404">
    <property type="protein sequence ID" value="KUJ24242.1"/>
    <property type="molecule type" value="Genomic_DNA"/>
</dbReference>
<evidence type="ECO:0000256" key="6">
    <source>
        <dbReference type="ARBA" id="ARBA00022771"/>
    </source>
</evidence>
<evidence type="ECO:0000256" key="3">
    <source>
        <dbReference type="ARBA" id="ARBA00022679"/>
    </source>
</evidence>
<evidence type="ECO:0000259" key="10">
    <source>
        <dbReference type="PROSITE" id="PS51873"/>
    </source>
</evidence>
<evidence type="ECO:0000256" key="4">
    <source>
        <dbReference type="ARBA" id="ARBA00022723"/>
    </source>
</evidence>
<keyword evidence="5" id="KW-0677">Repeat</keyword>
<evidence type="ECO:0000313" key="11">
    <source>
        <dbReference type="EMBL" id="KUJ24242.1"/>
    </source>
</evidence>
<dbReference type="InterPro" id="IPR031127">
    <property type="entry name" value="E3_UB_ligase_RBR"/>
</dbReference>
<evidence type="ECO:0000256" key="5">
    <source>
        <dbReference type="ARBA" id="ARBA00022737"/>
    </source>
</evidence>
<evidence type="ECO:0000256" key="2">
    <source>
        <dbReference type="ARBA" id="ARBA00012251"/>
    </source>
</evidence>
<protein>
    <recommendedName>
        <fullName evidence="2">RBR-type E3 ubiquitin transferase</fullName>
        <ecNumber evidence="2">2.3.2.31</ecNumber>
    </recommendedName>
</protein>
<keyword evidence="7" id="KW-0833">Ubl conjugation pathway</keyword>
<keyword evidence="6" id="KW-0863">Zinc-finger</keyword>
<dbReference type="SUPFAM" id="SSF57850">
    <property type="entry name" value="RING/U-box"/>
    <property type="match status" value="1"/>
</dbReference>